<gene>
    <name evidence="1" type="ORF">L1987_31188</name>
</gene>
<keyword evidence="2" id="KW-1185">Reference proteome</keyword>
<protein>
    <submittedName>
        <fullName evidence="1">Uncharacterized protein</fullName>
    </submittedName>
</protein>
<comment type="caution">
    <text evidence="1">The sequence shown here is derived from an EMBL/GenBank/DDBJ whole genome shotgun (WGS) entry which is preliminary data.</text>
</comment>
<reference evidence="2" key="1">
    <citation type="journal article" date="2022" name="Mol. Ecol. Resour.">
        <title>The genomes of chicory, endive, great burdock and yacon provide insights into Asteraceae palaeo-polyploidization history and plant inulin production.</title>
        <authorList>
            <person name="Fan W."/>
            <person name="Wang S."/>
            <person name="Wang H."/>
            <person name="Wang A."/>
            <person name="Jiang F."/>
            <person name="Liu H."/>
            <person name="Zhao H."/>
            <person name="Xu D."/>
            <person name="Zhang Y."/>
        </authorList>
    </citation>
    <scope>NUCLEOTIDE SEQUENCE [LARGE SCALE GENOMIC DNA]</scope>
    <source>
        <strain evidence="2">cv. Yunnan</strain>
    </source>
</reference>
<name>A0ACB9I4X5_9ASTR</name>
<organism evidence="1 2">
    <name type="scientific">Smallanthus sonchifolius</name>
    <dbReference type="NCBI Taxonomy" id="185202"/>
    <lineage>
        <taxon>Eukaryota</taxon>
        <taxon>Viridiplantae</taxon>
        <taxon>Streptophyta</taxon>
        <taxon>Embryophyta</taxon>
        <taxon>Tracheophyta</taxon>
        <taxon>Spermatophyta</taxon>
        <taxon>Magnoliopsida</taxon>
        <taxon>eudicotyledons</taxon>
        <taxon>Gunneridae</taxon>
        <taxon>Pentapetalae</taxon>
        <taxon>asterids</taxon>
        <taxon>campanulids</taxon>
        <taxon>Asterales</taxon>
        <taxon>Asteraceae</taxon>
        <taxon>Asteroideae</taxon>
        <taxon>Heliantheae alliance</taxon>
        <taxon>Millerieae</taxon>
        <taxon>Smallanthus</taxon>
    </lineage>
</organism>
<reference evidence="1 2" key="2">
    <citation type="journal article" date="2022" name="Mol. Ecol. Resour.">
        <title>The genomes of chicory, endive, great burdock and yacon provide insights into Asteraceae paleo-polyploidization history and plant inulin production.</title>
        <authorList>
            <person name="Fan W."/>
            <person name="Wang S."/>
            <person name="Wang H."/>
            <person name="Wang A."/>
            <person name="Jiang F."/>
            <person name="Liu H."/>
            <person name="Zhao H."/>
            <person name="Xu D."/>
            <person name="Zhang Y."/>
        </authorList>
    </citation>
    <scope>NUCLEOTIDE SEQUENCE [LARGE SCALE GENOMIC DNA]</scope>
    <source>
        <strain evidence="2">cv. Yunnan</strain>
        <tissue evidence="1">Leaves</tissue>
    </source>
</reference>
<dbReference type="Proteomes" id="UP001056120">
    <property type="component" value="Linkage Group LG10"/>
</dbReference>
<accession>A0ACB9I4X5</accession>
<dbReference type="EMBL" id="CM042027">
    <property type="protein sequence ID" value="KAI3803040.1"/>
    <property type="molecule type" value="Genomic_DNA"/>
</dbReference>
<evidence type="ECO:0000313" key="2">
    <source>
        <dbReference type="Proteomes" id="UP001056120"/>
    </source>
</evidence>
<evidence type="ECO:0000313" key="1">
    <source>
        <dbReference type="EMBL" id="KAI3803040.1"/>
    </source>
</evidence>
<proteinExistence type="predicted"/>
<sequence>MASFNPLLSPNYGEKPWVDQISKTLKTQLAVTIDTPPVSIFEIPKTLKKEKLEAYVPQRIGLGPNHHFQPELYHKMEQKKLTAVKRVLKPHQINDYEKQIVEKVKEIVPLVRACYDLYHDAHDNMLAWLFAIDGMFLIDQLSANSTPDFAIQANDLIMLENQIPLIVLNEIQKAILGQDVEEDYLESKFRFFCKSHSSFVLSKENIDFDRVNHLLDYMYNSIVNNETLTPRKKVDFTDPGNDPSESEKDAKLELLEAVTKFAGVVPGAQPFGQIVEFVKRKFPEITDEKKIADEIKVPSVSELGKTAGVEFHLSPENEGIRNIKFVQGKVKNCYLPMITLNTDSEVVLRNLVAYEKLMAENSFMGGYGLELTEYVDFMCGIIDTVKDVKLLREQKIIQGDLSDGEIVKLFNGIGKSRLKMKVETELKKTVAQLNLVYERTPRVWVQRTIEKQFRAWARFITFLVSISSIVVLLREVVLMVCGISSTHKMLVRFLQTKWSSLLAFFGPKGPTRIL</sequence>